<reference evidence="4" key="1">
    <citation type="journal article" date="2020" name="Stud. Mycol.">
        <title>101 Dothideomycetes genomes: a test case for predicting lifestyles and emergence of pathogens.</title>
        <authorList>
            <person name="Haridas S."/>
            <person name="Albert R."/>
            <person name="Binder M."/>
            <person name="Bloem J."/>
            <person name="Labutti K."/>
            <person name="Salamov A."/>
            <person name="Andreopoulos B."/>
            <person name="Baker S."/>
            <person name="Barry K."/>
            <person name="Bills G."/>
            <person name="Bluhm B."/>
            <person name="Cannon C."/>
            <person name="Castanera R."/>
            <person name="Culley D."/>
            <person name="Daum C."/>
            <person name="Ezra D."/>
            <person name="Gonzalez J."/>
            <person name="Henrissat B."/>
            <person name="Kuo A."/>
            <person name="Liang C."/>
            <person name="Lipzen A."/>
            <person name="Lutzoni F."/>
            <person name="Magnuson J."/>
            <person name="Mondo S."/>
            <person name="Nolan M."/>
            <person name="Ohm R."/>
            <person name="Pangilinan J."/>
            <person name="Park H.-J."/>
            <person name="Ramirez L."/>
            <person name="Alfaro M."/>
            <person name="Sun H."/>
            <person name="Tritt A."/>
            <person name="Yoshinaga Y."/>
            <person name="Zwiers L.-H."/>
            <person name="Turgeon B."/>
            <person name="Goodwin S."/>
            <person name="Spatafora J."/>
            <person name="Crous P."/>
            <person name="Grigoriev I."/>
        </authorList>
    </citation>
    <scope>NUCLEOTIDE SEQUENCE</scope>
    <source>
        <strain evidence="4">CBS 121410</strain>
    </source>
</reference>
<dbReference type="Proteomes" id="UP000799776">
    <property type="component" value="Unassembled WGS sequence"/>
</dbReference>
<dbReference type="Gene3D" id="2.40.70.10">
    <property type="entry name" value="Acid Proteases"/>
    <property type="match status" value="2"/>
</dbReference>
<dbReference type="InterPro" id="IPR033121">
    <property type="entry name" value="PEPTIDASE_A1"/>
</dbReference>
<evidence type="ECO:0000313" key="4">
    <source>
        <dbReference type="EMBL" id="KAF2084644.1"/>
    </source>
</evidence>
<keyword evidence="5" id="KW-1185">Reference proteome</keyword>
<dbReference type="EMBL" id="ML978739">
    <property type="protein sequence ID" value="KAF2084644.1"/>
    <property type="molecule type" value="Genomic_DNA"/>
</dbReference>
<keyword evidence="2" id="KW-0732">Signal</keyword>
<accession>A0A9P4LUY1</accession>
<name>A0A9P4LUY1_9PEZI</name>
<keyword evidence="4" id="KW-0645">Protease</keyword>
<protein>
    <submittedName>
        <fullName evidence="4">Acid protease</fullName>
    </submittedName>
</protein>
<dbReference type="GO" id="GO:0008233">
    <property type="term" value="F:peptidase activity"/>
    <property type="evidence" value="ECO:0007669"/>
    <property type="project" value="UniProtKB-KW"/>
</dbReference>
<keyword evidence="1" id="KW-0472">Membrane</keyword>
<dbReference type="SUPFAM" id="SSF50630">
    <property type="entry name" value="Acid proteases"/>
    <property type="match status" value="1"/>
</dbReference>
<keyword evidence="1" id="KW-0812">Transmembrane</keyword>
<sequence length="488" mass="51786">MPRFLLLFLVFFSPISATSNCSSTPPIYVDIHKRSVHGSDALQYGSFAGVGTPSQNQSLWPSLKRNGTSVAYVDYCFNSSLADCVDATSGDFDPGQSSTADTNANNTTPFNTSISGSDTLHLFTHYFPTSPASDSPLPNFPISVATSGSTNPGILGMGPSSSLMTHLHAAGLIAARTYALYVGTAFDRAGGTAIGSNTFGGFDAGRFTGTVHSYGMDVADPYSLSVSVADVIVNDPGSGHRNVSLLQDSASAGSFDAKISTDQYALSLPYGVTQTYVSALGAIVSDTPDGSLRLPATRTNSTITVLLSTGFAVTIPNNVLFNNTNLSPVATRAENDTSPFLLGAAWLGQVYLMLDYEAERFHVAKAVAEGGFVMTRTWCTGEAPSAYVRPKGGFMATGAIGAVVGGGVAVVAAVYLAGCLWVVYVRRRVEMEHGVGREGAVVESERVELKQKKGKMVQFDFGFEDPFPVTRDKKRGWRDKTARVRKWI</sequence>
<feature type="domain" description="Peptidase A1" evidence="3">
    <location>
        <begin position="44"/>
        <end position="364"/>
    </location>
</feature>
<proteinExistence type="predicted"/>
<keyword evidence="4" id="KW-0378">Hydrolase</keyword>
<evidence type="ECO:0000256" key="1">
    <source>
        <dbReference type="SAM" id="Phobius"/>
    </source>
</evidence>
<comment type="caution">
    <text evidence="4">The sequence shown here is derived from an EMBL/GenBank/DDBJ whole genome shotgun (WGS) entry which is preliminary data.</text>
</comment>
<evidence type="ECO:0000259" key="3">
    <source>
        <dbReference type="PROSITE" id="PS51767"/>
    </source>
</evidence>
<feature type="chain" id="PRO_5040477528" evidence="2">
    <location>
        <begin position="18"/>
        <end position="488"/>
    </location>
</feature>
<dbReference type="Pfam" id="PF00026">
    <property type="entry name" value="Asp"/>
    <property type="match status" value="1"/>
</dbReference>
<feature type="transmembrane region" description="Helical" evidence="1">
    <location>
        <begin position="399"/>
        <end position="424"/>
    </location>
</feature>
<keyword evidence="1" id="KW-1133">Transmembrane helix</keyword>
<gene>
    <name evidence="4" type="ORF">K490DRAFT_48654</name>
</gene>
<dbReference type="OrthoDB" id="5361565at2759"/>
<feature type="signal peptide" evidence="2">
    <location>
        <begin position="1"/>
        <end position="17"/>
    </location>
</feature>
<dbReference type="InterPro" id="IPR021109">
    <property type="entry name" value="Peptidase_aspartic_dom_sf"/>
</dbReference>
<dbReference type="PROSITE" id="PS51767">
    <property type="entry name" value="PEPTIDASE_A1"/>
    <property type="match status" value="1"/>
</dbReference>
<evidence type="ECO:0000313" key="5">
    <source>
        <dbReference type="Proteomes" id="UP000799776"/>
    </source>
</evidence>
<dbReference type="AlphaFoldDB" id="A0A9P4LUY1"/>
<organism evidence="4 5">
    <name type="scientific">Saccharata proteae CBS 121410</name>
    <dbReference type="NCBI Taxonomy" id="1314787"/>
    <lineage>
        <taxon>Eukaryota</taxon>
        <taxon>Fungi</taxon>
        <taxon>Dikarya</taxon>
        <taxon>Ascomycota</taxon>
        <taxon>Pezizomycotina</taxon>
        <taxon>Dothideomycetes</taxon>
        <taxon>Dothideomycetes incertae sedis</taxon>
        <taxon>Botryosphaeriales</taxon>
        <taxon>Saccharataceae</taxon>
        <taxon>Saccharata</taxon>
    </lineage>
</organism>
<evidence type="ECO:0000256" key="2">
    <source>
        <dbReference type="SAM" id="SignalP"/>
    </source>
</evidence>
<dbReference type="GO" id="GO:0006508">
    <property type="term" value="P:proteolysis"/>
    <property type="evidence" value="ECO:0007669"/>
    <property type="project" value="UniProtKB-KW"/>
</dbReference>